<protein>
    <submittedName>
        <fullName evidence="1">Uncharacterized protein</fullName>
    </submittedName>
</protein>
<dbReference type="EMBL" id="CP014870">
    <property type="protein sequence ID" value="ANJ54034.1"/>
    <property type="molecule type" value="Genomic_DNA"/>
</dbReference>
<proteinExistence type="predicted"/>
<dbReference type="STRING" id="1853130.PMA3_02255"/>
<keyword evidence="2" id="KW-1185">Reference proteome</keyword>
<accession>A0A191YMM3</accession>
<evidence type="ECO:0000313" key="1">
    <source>
        <dbReference type="EMBL" id="ANJ54034.1"/>
    </source>
</evidence>
<dbReference type="Proteomes" id="UP000078354">
    <property type="component" value="Chromosome"/>
</dbReference>
<sequence>MAGTEFTVVTPSPGAQSPGLFYVLKHRKFPVGDIGGLNGDFDSPWQALQPLLDRRLVVGNRLKQIQLSLKDHQLILGDIDANDWHQDRNWHCH</sequence>
<evidence type="ECO:0000313" key="2">
    <source>
        <dbReference type="Proteomes" id="UP000078354"/>
    </source>
</evidence>
<gene>
    <name evidence="1" type="ORF">PMA3_02255</name>
</gene>
<dbReference type="KEGG" id="psil:PMA3_02255"/>
<dbReference type="AlphaFoldDB" id="A0A191YMM3"/>
<name>A0A191YMM3_9PSED</name>
<reference evidence="1 2" key="1">
    <citation type="journal article" date="2018" name="Syst. Appl. Microbiol.">
        <title>Pseudomonas silesiensis sp. nov. strain A3T isolated from a biological pesticide sewage treatment plant and analysis of the complete genome sequence.</title>
        <authorList>
            <person name="Kaminski M.A."/>
            <person name="Furmanczyk E.M."/>
            <person name="Sobczak A."/>
            <person name="Dziembowski A."/>
            <person name="Lipinski L."/>
        </authorList>
    </citation>
    <scope>NUCLEOTIDE SEQUENCE [LARGE SCALE GENOMIC DNA]</scope>
    <source>
        <strain evidence="1 2">A3</strain>
    </source>
</reference>
<organism evidence="1 2">
    <name type="scientific">Pseudomonas silesiensis</name>
    <dbReference type="NCBI Taxonomy" id="1853130"/>
    <lineage>
        <taxon>Bacteria</taxon>
        <taxon>Pseudomonadati</taxon>
        <taxon>Pseudomonadota</taxon>
        <taxon>Gammaproteobacteria</taxon>
        <taxon>Pseudomonadales</taxon>
        <taxon>Pseudomonadaceae</taxon>
        <taxon>Pseudomonas</taxon>
    </lineage>
</organism>